<evidence type="ECO:0000259" key="2">
    <source>
        <dbReference type="Pfam" id="PF01370"/>
    </source>
</evidence>
<feature type="domain" description="NAD-dependent epimerase/dehydratase" evidence="2">
    <location>
        <begin position="3"/>
        <end position="212"/>
    </location>
</feature>
<dbReference type="InterPro" id="IPR036291">
    <property type="entry name" value="NAD(P)-bd_dom_sf"/>
</dbReference>
<protein>
    <submittedName>
        <fullName evidence="4">Uncharacterized protein (TIGR01777 family)</fullName>
    </submittedName>
</protein>
<dbReference type="RefSeq" id="WP_209970116.1">
    <property type="nucleotide sequence ID" value="NZ_JAGGLB010000002.1"/>
</dbReference>
<dbReference type="InterPro" id="IPR013549">
    <property type="entry name" value="DUF1731"/>
</dbReference>
<sequence length="298" mass="32645">MKIMITGGSGFVGGHLIPFLQSNGHHVILVSRSASTDSGLDVTKVTWNQLREESAALEGIDAIVNLAGESINQRWTPAAKKRILESRLQAAGQISDFINRLKVKPKVVVNASGMSIYGDSETEAFDERSPHRVVDFLSGIVEKWEQAADQIKGTRIVKIRIGVVLGNDGGAFPKMALPYKLGIGGRVGSGKQWISWVHIEDMVRLIAYCIEHETINGPVNATAPSPVTNDQFGRAIARSLRRPHWFPVPSFMMKLVFGELSTLLLDGQKVIPRALLEHGFTFKFPGVDQALQDLAANR</sequence>
<dbReference type="PANTHER" id="PTHR11092:SF0">
    <property type="entry name" value="EPIMERASE FAMILY PROTEIN SDR39U1"/>
    <property type="match status" value="1"/>
</dbReference>
<evidence type="ECO:0000313" key="4">
    <source>
        <dbReference type="EMBL" id="MBP1989293.1"/>
    </source>
</evidence>
<dbReference type="CDD" id="cd05242">
    <property type="entry name" value="SDR_a8"/>
    <property type="match status" value="1"/>
</dbReference>
<accession>A0ABS4IP53</accession>
<comment type="similarity">
    <text evidence="1">Belongs to the NAD(P)-dependent epimerase/dehydratase family. SDR39U1 subfamily.</text>
</comment>
<dbReference type="PANTHER" id="PTHR11092">
    <property type="entry name" value="SUGAR NUCLEOTIDE EPIMERASE RELATED"/>
    <property type="match status" value="1"/>
</dbReference>
<evidence type="ECO:0000256" key="1">
    <source>
        <dbReference type="ARBA" id="ARBA00009353"/>
    </source>
</evidence>
<dbReference type="Gene3D" id="3.40.50.720">
    <property type="entry name" value="NAD(P)-binding Rossmann-like Domain"/>
    <property type="match status" value="1"/>
</dbReference>
<proteinExistence type="inferred from homology"/>
<dbReference type="SUPFAM" id="SSF51735">
    <property type="entry name" value="NAD(P)-binding Rossmann-fold domains"/>
    <property type="match status" value="1"/>
</dbReference>
<dbReference type="NCBIfam" id="TIGR01777">
    <property type="entry name" value="yfcH"/>
    <property type="match status" value="1"/>
</dbReference>
<dbReference type="InterPro" id="IPR010099">
    <property type="entry name" value="SDR39U1"/>
</dbReference>
<evidence type="ECO:0000313" key="5">
    <source>
        <dbReference type="Proteomes" id="UP001519287"/>
    </source>
</evidence>
<dbReference type="InterPro" id="IPR001509">
    <property type="entry name" value="Epimerase_deHydtase"/>
</dbReference>
<keyword evidence="5" id="KW-1185">Reference proteome</keyword>
<evidence type="ECO:0000259" key="3">
    <source>
        <dbReference type="Pfam" id="PF08338"/>
    </source>
</evidence>
<dbReference type="Pfam" id="PF08338">
    <property type="entry name" value="DUF1731"/>
    <property type="match status" value="1"/>
</dbReference>
<gene>
    <name evidence="4" type="ORF">J2Z66_000888</name>
</gene>
<name>A0ABS4IP53_9BACL</name>
<dbReference type="Proteomes" id="UP001519287">
    <property type="component" value="Unassembled WGS sequence"/>
</dbReference>
<organism evidence="4 5">
    <name type="scientific">Paenibacillus eucommiae</name>
    <dbReference type="NCBI Taxonomy" id="1355755"/>
    <lineage>
        <taxon>Bacteria</taxon>
        <taxon>Bacillati</taxon>
        <taxon>Bacillota</taxon>
        <taxon>Bacilli</taxon>
        <taxon>Bacillales</taxon>
        <taxon>Paenibacillaceae</taxon>
        <taxon>Paenibacillus</taxon>
    </lineage>
</organism>
<reference evidence="4 5" key="1">
    <citation type="submission" date="2021-03" db="EMBL/GenBank/DDBJ databases">
        <title>Genomic Encyclopedia of Type Strains, Phase IV (KMG-IV): sequencing the most valuable type-strain genomes for metagenomic binning, comparative biology and taxonomic classification.</title>
        <authorList>
            <person name="Goeker M."/>
        </authorList>
    </citation>
    <scope>NUCLEOTIDE SEQUENCE [LARGE SCALE GENOMIC DNA]</scope>
    <source>
        <strain evidence="4 5">DSM 26048</strain>
    </source>
</reference>
<dbReference type="EMBL" id="JAGGLB010000002">
    <property type="protein sequence ID" value="MBP1989293.1"/>
    <property type="molecule type" value="Genomic_DNA"/>
</dbReference>
<feature type="domain" description="DUF1731" evidence="3">
    <location>
        <begin position="248"/>
        <end position="294"/>
    </location>
</feature>
<comment type="caution">
    <text evidence="4">The sequence shown here is derived from an EMBL/GenBank/DDBJ whole genome shotgun (WGS) entry which is preliminary data.</text>
</comment>
<dbReference type="Pfam" id="PF01370">
    <property type="entry name" value="Epimerase"/>
    <property type="match status" value="1"/>
</dbReference>